<sequence>MREEIGRFILPGLGAASRNTRSLHEWIRGNRFSKVDFQGGECRLYAYSDDELYEAFTPDFQRFAFSSYETFLVAGLERDKFSSMGWPLLKLYYGAFFAAHAVTRATGNGQVNLGQDIVRSVNSFVSLIGGDDELKSGTYDASVREDANGVFLNLRAPNGGGGVHDGFWRYFSTFLENASSDAVSQGLPSSGDFVRKAAALSSCLIEGGGRGAWFSSVRNAINYRHELECWRPSTKKSLPRLMAFPSALRDTDELELALSERENELKRFASVSQYLCSLNYEIINRVINQVSGNTNFSRGWRSLQAGMQP</sequence>
<evidence type="ECO:0000313" key="2">
    <source>
        <dbReference type="Proteomes" id="UP000013243"/>
    </source>
</evidence>
<organism evidence="1 2">
    <name type="scientific">Tritonibacter mobilis F1926</name>
    <dbReference type="NCBI Taxonomy" id="1265309"/>
    <lineage>
        <taxon>Bacteria</taxon>
        <taxon>Pseudomonadati</taxon>
        <taxon>Pseudomonadota</taxon>
        <taxon>Alphaproteobacteria</taxon>
        <taxon>Rhodobacterales</taxon>
        <taxon>Paracoccaceae</taxon>
        <taxon>Tritonibacter</taxon>
    </lineage>
</organism>
<geneLocation type="plasmid" evidence="1 2">
    <name>unnamed1</name>
</geneLocation>
<dbReference type="EMBL" id="CP015231">
    <property type="protein sequence ID" value="ANP42443.1"/>
    <property type="molecule type" value="Genomic_DNA"/>
</dbReference>
<dbReference type="OrthoDB" id="1525375at2"/>
<accession>A0A1B1A7C0</accession>
<dbReference type="KEGG" id="rmb:K529_016865"/>
<reference evidence="1 2" key="1">
    <citation type="journal article" date="2016" name="ISME J.">
        <title>Global occurrence and heterogeneity of the Roseobacter-clade species Ruegeria mobilis.</title>
        <authorList>
            <person name="Sonnenschein E."/>
            <person name="Gram L."/>
        </authorList>
    </citation>
    <scope>NUCLEOTIDE SEQUENCE [LARGE SCALE GENOMIC DNA]</scope>
    <source>
        <strain evidence="1 2">F1926</strain>
        <plasmid evidence="1 2">unnamed1</plasmid>
    </source>
</reference>
<evidence type="ECO:0000313" key="1">
    <source>
        <dbReference type="EMBL" id="ANP42443.1"/>
    </source>
</evidence>
<protein>
    <submittedName>
        <fullName evidence="1">Uncharacterized protein</fullName>
    </submittedName>
</protein>
<dbReference type="Proteomes" id="UP000013243">
    <property type="component" value="Plasmid unnamed1"/>
</dbReference>
<keyword evidence="1" id="KW-0614">Plasmid</keyword>
<dbReference type="RefSeq" id="WP_005631526.1">
    <property type="nucleotide sequence ID" value="NZ_CP015231.1"/>
</dbReference>
<name>A0A1B1A7C0_9RHOB</name>
<dbReference type="AlphaFoldDB" id="A0A1B1A7C0"/>
<dbReference type="GeneID" id="28251540"/>
<proteinExistence type="predicted"/>
<gene>
    <name evidence="1" type="ORF">K529_016865</name>
</gene>